<dbReference type="NCBIfam" id="TIGR02385">
    <property type="entry name" value="RelE_StbE"/>
    <property type="match status" value="1"/>
</dbReference>
<evidence type="ECO:0008006" key="5">
    <source>
        <dbReference type="Google" id="ProtNLM"/>
    </source>
</evidence>
<dbReference type="Gene3D" id="3.30.2310.20">
    <property type="entry name" value="RelE-like"/>
    <property type="match status" value="1"/>
</dbReference>
<evidence type="ECO:0000313" key="2">
    <source>
        <dbReference type="EMBL" id="QNO41338.1"/>
    </source>
</evidence>
<dbReference type="SUPFAM" id="SSF143011">
    <property type="entry name" value="RelE-like"/>
    <property type="match status" value="1"/>
</dbReference>
<evidence type="ECO:0000256" key="1">
    <source>
        <dbReference type="ARBA" id="ARBA00022649"/>
    </source>
</evidence>
<accession>A0A7G9YJE8</accession>
<name>A0A7G9YJE8_9EURY</name>
<organism evidence="4">
    <name type="scientific">Candidatus Methanogaster sp. ANME-2c ERB4</name>
    <dbReference type="NCBI Taxonomy" id="2759911"/>
    <lineage>
        <taxon>Archaea</taxon>
        <taxon>Methanobacteriati</taxon>
        <taxon>Methanobacteriota</taxon>
        <taxon>Stenosarchaea group</taxon>
        <taxon>Methanomicrobia</taxon>
        <taxon>Methanosarcinales</taxon>
        <taxon>ANME-2 cluster</taxon>
        <taxon>Candidatus Methanogasteraceae</taxon>
        <taxon>Candidatus Methanogaster</taxon>
    </lineage>
</organism>
<keyword evidence="1" id="KW-1277">Toxin-antitoxin system</keyword>
<evidence type="ECO:0000313" key="3">
    <source>
        <dbReference type="EMBL" id="QNO47251.1"/>
    </source>
</evidence>
<dbReference type="EMBL" id="MT630621">
    <property type="protein sequence ID" value="QNO41338.1"/>
    <property type="molecule type" value="Genomic_DNA"/>
</dbReference>
<dbReference type="EMBL" id="MT631312">
    <property type="protein sequence ID" value="QNO48132.1"/>
    <property type="molecule type" value="Genomic_DNA"/>
</dbReference>
<reference evidence="4" key="1">
    <citation type="submission" date="2020-06" db="EMBL/GenBank/DDBJ databases">
        <title>Unique genomic features of the anaerobic methanotrophic archaea.</title>
        <authorList>
            <person name="Chadwick G.L."/>
            <person name="Skennerton C.T."/>
            <person name="Laso-Perez R."/>
            <person name="Leu A.O."/>
            <person name="Speth D.R."/>
            <person name="Yu H."/>
            <person name="Morgan-Lang C."/>
            <person name="Hatzenpichler R."/>
            <person name="Goudeau D."/>
            <person name="Malmstrom R."/>
            <person name="Brazelton W.J."/>
            <person name="Woyke T."/>
            <person name="Hallam S.J."/>
            <person name="Tyson G.W."/>
            <person name="Wegener G."/>
            <person name="Boetius A."/>
            <person name="Orphan V."/>
        </authorList>
    </citation>
    <scope>NUCLEOTIDE SEQUENCE</scope>
</reference>
<protein>
    <recommendedName>
        <fullName evidence="5">Type II toxin-antitoxin system RelE/ParE family toxin</fullName>
    </recommendedName>
</protein>
<dbReference type="InterPro" id="IPR007712">
    <property type="entry name" value="RelE/ParE_toxin"/>
</dbReference>
<dbReference type="EMBL" id="MT631251">
    <property type="protein sequence ID" value="QNO47251.1"/>
    <property type="molecule type" value="Genomic_DNA"/>
</dbReference>
<dbReference type="Pfam" id="PF05016">
    <property type="entry name" value="ParE_toxin"/>
    <property type="match status" value="1"/>
</dbReference>
<sequence>MTYNVIAHPRVQKDFKKLYRKDKVRYAHLKKRLKILAENPEVGKPLRNVLKGKWRVHIGSSVLIYEIDKKNNRIVLLDFEHHDKVYK</sequence>
<gene>
    <name evidence="2" type="ORF">CJOJDLJA_00005</name>
    <name evidence="4" type="ORF">IFEFHKNF_00002</name>
    <name evidence="3" type="ORF">MIECKFHB_00002</name>
</gene>
<proteinExistence type="predicted"/>
<evidence type="ECO:0000313" key="4">
    <source>
        <dbReference type="EMBL" id="QNO48132.1"/>
    </source>
</evidence>
<dbReference type="InterPro" id="IPR035093">
    <property type="entry name" value="RelE/ParE_toxin_dom_sf"/>
</dbReference>
<dbReference type="AlphaFoldDB" id="A0A7G9YJE8"/>